<proteinExistence type="predicted"/>
<feature type="signal peptide" evidence="1">
    <location>
        <begin position="1"/>
        <end position="19"/>
    </location>
</feature>
<evidence type="ECO:0000256" key="1">
    <source>
        <dbReference type="SAM" id="SignalP"/>
    </source>
</evidence>
<reference evidence="2 3" key="1">
    <citation type="submission" date="2023-01" db="EMBL/GenBank/DDBJ databases">
        <title>Minimal conservation of predation-associated metabolite biosynthetic gene clusters underscores biosynthetic potential of Myxococcota including descriptions for ten novel species: Archangium lansinium sp. nov., Myxococcus landrumus sp. nov., Nannocystis bai.</title>
        <authorList>
            <person name="Ahearne A."/>
            <person name="Stevens C."/>
            <person name="Dowd S."/>
        </authorList>
    </citation>
    <scope>NUCLEOTIDE SEQUENCE [LARGE SCALE GENOMIC DNA]</scope>
    <source>
        <strain evidence="2 3">WIWO2</strain>
    </source>
</reference>
<keyword evidence="1" id="KW-0732">Signal</keyword>
<evidence type="ECO:0000313" key="3">
    <source>
        <dbReference type="Proteomes" id="UP001217485"/>
    </source>
</evidence>
<dbReference type="EMBL" id="JAQNDK010000002">
    <property type="protein sequence ID" value="MDC0680106.1"/>
    <property type="molecule type" value="Genomic_DNA"/>
</dbReference>
<feature type="chain" id="PRO_5047491380" description="Lipoprotein" evidence="1">
    <location>
        <begin position="20"/>
        <end position="201"/>
    </location>
</feature>
<evidence type="ECO:0000313" key="2">
    <source>
        <dbReference type="EMBL" id="MDC0680106.1"/>
    </source>
</evidence>
<accession>A0ABT5C4J0</accession>
<name>A0ABT5C4J0_9BACT</name>
<evidence type="ECO:0008006" key="4">
    <source>
        <dbReference type="Google" id="ProtNLM"/>
    </source>
</evidence>
<dbReference type="PROSITE" id="PS51257">
    <property type="entry name" value="PROKAR_LIPOPROTEIN"/>
    <property type="match status" value="1"/>
</dbReference>
<protein>
    <recommendedName>
        <fullName evidence="4">Lipoprotein</fullName>
    </recommendedName>
</protein>
<comment type="caution">
    <text evidence="2">The sequence shown here is derived from an EMBL/GenBank/DDBJ whole genome shotgun (WGS) entry which is preliminary data.</text>
</comment>
<dbReference type="RefSeq" id="WP_272097133.1">
    <property type="nucleotide sequence ID" value="NZ_JAQNDK010000002.1"/>
</dbReference>
<keyword evidence="3" id="KW-1185">Reference proteome</keyword>
<dbReference type="Proteomes" id="UP001217485">
    <property type="component" value="Unassembled WGS sequence"/>
</dbReference>
<sequence>MSRIHSVVGCLFAAMAAMATTGCAVEMQDEQRDEDVAEAEQAYGESTCATVGAAATYSGGFNYTSPTTYTTTGCYKAQAVDVTNYRSGFTSQPGPGYTLHTYVTWADSLPTNEEACEALILKATLYREENGVMVKKAEDTLHGNYEDFGGCMVGPPWGIDFSTLTPNELLSGADHRIVVTARTGDGDFPTRSFKIKTMWEP</sequence>
<gene>
    <name evidence="2" type="ORF">POL72_20365</name>
</gene>
<organism evidence="2 3">
    <name type="scientific">Sorangium atrum</name>
    <dbReference type="NCBI Taxonomy" id="2995308"/>
    <lineage>
        <taxon>Bacteria</taxon>
        <taxon>Pseudomonadati</taxon>
        <taxon>Myxococcota</taxon>
        <taxon>Polyangia</taxon>
        <taxon>Polyangiales</taxon>
        <taxon>Polyangiaceae</taxon>
        <taxon>Sorangium</taxon>
    </lineage>
</organism>